<accession>A0A975BTS1</accession>
<dbReference type="RefSeq" id="WP_207678964.1">
    <property type="nucleotide sequence ID" value="NZ_CP061800.1"/>
</dbReference>
<dbReference type="KEGG" id="dmm:dnm_070790"/>
<gene>
    <name evidence="2" type="ORF">dnm_070790</name>
</gene>
<keyword evidence="3" id="KW-1185">Reference proteome</keyword>
<feature type="region of interest" description="Disordered" evidence="1">
    <location>
        <begin position="49"/>
        <end position="72"/>
    </location>
</feature>
<dbReference type="EMBL" id="CP061800">
    <property type="protein sequence ID" value="QTA91015.1"/>
    <property type="molecule type" value="Genomic_DNA"/>
</dbReference>
<protein>
    <submittedName>
        <fullName evidence="2">Uncharacterized protein</fullName>
    </submittedName>
</protein>
<evidence type="ECO:0000313" key="2">
    <source>
        <dbReference type="EMBL" id="QTA91015.1"/>
    </source>
</evidence>
<dbReference type="AlphaFoldDB" id="A0A975BTS1"/>
<sequence>MKKTDDISLITDGERRYGRILFELCNELVRNGKPGRPRKTLRKGIRARLKNKGSQAHKKGPKRQKYHAPCTEHPETVKNIENKDIHANHAEAPSSSLKRRNAAYRHKTNAYAKSVGRLQRVPDMYWIAHNFIRGHFTTGKVPAVALGITDKGFFTEAASHASESRIDCDNPIELNQCHQEKFNRYCYES</sequence>
<organism evidence="2 3">
    <name type="scientific">Desulfonema magnum</name>
    <dbReference type="NCBI Taxonomy" id="45655"/>
    <lineage>
        <taxon>Bacteria</taxon>
        <taxon>Pseudomonadati</taxon>
        <taxon>Thermodesulfobacteriota</taxon>
        <taxon>Desulfobacteria</taxon>
        <taxon>Desulfobacterales</taxon>
        <taxon>Desulfococcaceae</taxon>
        <taxon>Desulfonema</taxon>
    </lineage>
</organism>
<dbReference type="Proteomes" id="UP000663722">
    <property type="component" value="Chromosome"/>
</dbReference>
<feature type="compositionally biased region" description="Basic residues" evidence="1">
    <location>
        <begin position="49"/>
        <end position="66"/>
    </location>
</feature>
<evidence type="ECO:0000313" key="3">
    <source>
        <dbReference type="Proteomes" id="UP000663722"/>
    </source>
</evidence>
<name>A0A975BTS1_9BACT</name>
<evidence type="ECO:0000256" key="1">
    <source>
        <dbReference type="SAM" id="MobiDB-lite"/>
    </source>
</evidence>
<proteinExistence type="predicted"/>
<reference evidence="2" key="1">
    <citation type="journal article" date="2021" name="Microb. Physiol.">
        <title>Proteogenomic Insights into the Physiology of Marine, Sulfate-Reducing, Filamentous Desulfonema limicola and Desulfonema magnum.</title>
        <authorList>
            <person name="Schnaars V."/>
            <person name="Wohlbrand L."/>
            <person name="Scheve S."/>
            <person name="Hinrichs C."/>
            <person name="Reinhardt R."/>
            <person name="Rabus R."/>
        </authorList>
    </citation>
    <scope>NUCLEOTIDE SEQUENCE</scope>
    <source>
        <strain evidence="2">4be13</strain>
    </source>
</reference>